<accession>A0ABT0Q011</accession>
<dbReference type="EMBL" id="JAMFMB010000006">
    <property type="protein sequence ID" value="MCL6283147.1"/>
    <property type="molecule type" value="Genomic_DNA"/>
</dbReference>
<dbReference type="InterPro" id="IPR013785">
    <property type="entry name" value="Aldolase_TIM"/>
</dbReference>
<evidence type="ECO:0000259" key="3">
    <source>
        <dbReference type="Pfam" id="PF00724"/>
    </source>
</evidence>
<proteinExistence type="predicted"/>
<keyword evidence="2" id="KW-0560">Oxidoreductase</keyword>
<sequence length="405" mass="42441">MSKTDEQARAVLGKPLGLPCGARLKNRLIKSAMSDSLGDGAGNPTQAQARLYERWAEGGAALSLIGEVQTSPRYPEKPGNLVLSPAPDLAALKSLATRGAVNGAGLWPQLGHAGALSHGPISQPKGPSPLNVGGLKCEGMTRADIEALPEAYARAAVIAQEAGFGGVQIHAGHGFLFSQFLSPLFNHRTDTYGGSISGRFRIINETIAAVRQAVGASFPVGIKINATDKLVGGLTEDDALKVVRLLDRTSVDLIDVSGGTYFPGAASSSDGLSSSGPYFLGFARQAKRLTSIPIMLTGGFETRQQAVAAIQGGGADAVSLARAMVLNPSLANTWLSDAGGDPEFPVFEAPPRGGVTAWYSMRLTALAEDAEARFDQTPAAALKAYETRDAQRCVTWKQRFQQVRG</sequence>
<dbReference type="SUPFAM" id="SSF51395">
    <property type="entry name" value="FMN-linked oxidoreductases"/>
    <property type="match status" value="1"/>
</dbReference>
<comment type="caution">
    <text evidence="4">The sequence shown here is derived from an EMBL/GenBank/DDBJ whole genome shotgun (WGS) entry which is preliminary data.</text>
</comment>
<gene>
    <name evidence="4" type="ORF">M3P21_06340</name>
</gene>
<name>A0ABT0Q011_9RHOB</name>
<evidence type="ECO:0000256" key="2">
    <source>
        <dbReference type="ARBA" id="ARBA00023002"/>
    </source>
</evidence>
<dbReference type="Gene3D" id="3.20.20.70">
    <property type="entry name" value="Aldolase class I"/>
    <property type="match status" value="1"/>
</dbReference>
<protein>
    <submittedName>
        <fullName evidence="4">Oxidoreductase</fullName>
    </submittedName>
</protein>
<keyword evidence="1" id="KW-0285">Flavoprotein</keyword>
<reference evidence="4" key="1">
    <citation type="submission" date="2022-05" db="EMBL/GenBank/DDBJ databases">
        <authorList>
            <person name="Park J.-S."/>
        </authorList>
    </citation>
    <scope>NUCLEOTIDE SEQUENCE</scope>
    <source>
        <strain evidence="4">2012CJ41-6</strain>
    </source>
</reference>
<dbReference type="Pfam" id="PF00724">
    <property type="entry name" value="Oxidored_FMN"/>
    <property type="match status" value="1"/>
</dbReference>
<dbReference type="RefSeq" id="WP_249707772.1">
    <property type="nucleotide sequence ID" value="NZ_JAMFMB010000006.1"/>
</dbReference>
<dbReference type="PANTHER" id="PTHR43656:SF2">
    <property type="entry name" value="BINDING OXIDOREDUCTASE, PUTATIVE (AFU_ORTHOLOGUE AFUA_2G08260)-RELATED"/>
    <property type="match status" value="1"/>
</dbReference>
<keyword evidence="5" id="KW-1185">Reference proteome</keyword>
<dbReference type="InterPro" id="IPR051799">
    <property type="entry name" value="NADH_flavin_oxidoreductase"/>
</dbReference>
<evidence type="ECO:0000313" key="5">
    <source>
        <dbReference type="Proteomes" id="UP001203880"/>
    </source>
</evidence>
<evidence type="ECO:0000313" key="4">
    <source>
        <dbReference type="EMBL" id="MCL6283147.1"/>
    </source>
</evidence>
<feature type="domain" description="NADH:flavin oxidoreductase/NADH oxidase N-terminal" evidence="3">
    <location>
        <begin position="22"/>
        <end position="332"/>
    </location>
</feature>
<organism evidence="4 5">
    <name type="scientific">Ruegeria spongiae</name>
    <dbReference type="NCBI Taxonomy" id="2942209"/>
    <lineage>
        <taxon>Bacteria</taxon>
        <taxon>Pseudomonadati</taxon>
        <taxon>Pseudomonadota</taxon>
        <taxon>Alphaproteobacteria</taxon>
        <taxon>Rhodobacterales</taxon>
        <taxon>Roseobacteraceae</taxon>
        <taxon>Ruegeria</taxon>
    </lineage>
</organism>
<dbReference type="InterPro" id="IPR001155">
    <property type="entry name" value="OxRdtase_FMN_N"/>
</dbReference>
<dbReference type="PANTHER" id="PTHR43656">
    <property type="entry name" value="BINDING OXIDOREDUCTASE, PUTATIVE (AFU_ORTHOLOGUE AFUA_2G08260)-RELATED"/>
    <property type="match status" value="1"/>
</dbReference>
<dbReference type="Proteomes" id="UP001203880">
    <property type="component" value="Unassembled WGS sequence"/>
</dbReference>
<evidence type="ECO:0000256" key="1">
    <source>
        <dbReference type="ARBA" id="ARBA00022630"/>
    </source>
</evidence>